<dbReference type="Pfam" id="PF09527">
    <property type="entry name" value="ATPase_gene1"/>
    <property type="match status" value="1"/>
</dbReference>
<dbReference type="OrthoDB" id="282803at2"/>
<comment type="caution">
    <text evidence="2">The sequence shown here is derived from an EMBL/GenBank/DDBJ whole genome shotgun (WGS) entry which is preliminary data.</text>
</comment>
<dbReference type="InterPro" id="IPR032820">
    <property type="entry name" value="ATPase_put"/>
</dbReference>
<keyword evidence="1" id="KW-1133">Transmembrane helix</keyword>
<keyword evidence="1" id="KW-0472">Membrane</keyword>
<evidence type="ECO:0000256" key="1">
    <source>
        <dbReference type="SAM" id="Phobius"/>
    </source>
</evidence>
<organism evidence="2 3">
    <name type="scientific">Fictibacillus aquaticus</name>
    <dbReference type="NCBI Taxonomy" id="2021314"/>
    <lineage>
        <taxon>Bacteria</taxon>
        <taxon>Bacillati</taxon>
        <taxon>Bacillota</taxon>
        <taxon>Bacilli</taxon>
        <taxon>Bacillales</taxon>
        <taxon>Fictibacillaceae</taxon>
        <taxon>Fictibacillus</taxon>
    </lineage>
</organism>
<sequence>MSGKRPYKAMALMTGILSQLVGCILIGLFGGRWIDSYIETGFPIFLILGLFLGLATGVYGTIRLINNFSEDGQK</sequence>
<dbReference type="Proteomes" id="UP000215059">
    <property type="component" value="Unassembled WGS sequence"/>
</dbReference>
<feature type="transmembrane region" description="Helical" evidence="1">
    <location>
        <begin position="12"/>
        <end position="34"/>
    </location>
</feature>
<name>A0A235F865_9BACL</name>
<dbReference type="AlphaFoldDB" id="A0A235F865"/>
<evidence type="ECO:0008006" key="4">
    <source>
        <dbReference type="Google" id="ProtNLM"/>
    </source>
</evidence>
<reference evidence="2 3" key="1">
    <citation type="submission" date="2017-07" db="EMBL/GenBank/DDBJ databases">
        <title>Fictibacillus sp. nov. GDSW-R2A3 Genome sequencing and assembly.</title>
        <authorList>
            <person name="Mayilraj S."/>
        </authorList>
    </citation>
    <scope>NUCLEOTIDE SEQUENCE [LARGE SCALE GENOMIC DNA]</scope>
    <source>
        <strain evidence="2 3">GDSW-R2A3</strain>
    </source>
</reference>
<gene>
    <name evidence="2" type="ORF">CGZ90_12200</name>
</gene>
<evidence type="ECO:0000313" key="3">
    <source>
        <dbReference type="Proteomes" id="UP000215059"/>
    </source>
</evidence>
<evidence type="ECO:0000313" key="2">
    <source>
        <dbReference type="EMBL" id="OYD57432.1"/>
    </source>
</evidence>
<proteinExistence type="predicted"/>
<protein>
    <recommendedName>
        <fullName evidence="4">ATP synthase subunit</fullName>
    </recommendedName>
</protein>
<dbReference type="RefSeq" id="WP_094252782.1">
    <property type="nucleotide sequence ID" value="NZ_JBHLXL010000001.1"/>
</dbReference>
<accession>A0A235F865</accession>
<feature type="transmembrane region" description="Helical" evidence="1">
    <location>
        <begin position="40"/>
        <end position="65"/>
    </location>
</feature>
<keyword evidence="1" id="KW-0812">Transmembrane</keyword>
<dbReference type="EMBL" id="NOII01000003">
    <property type="protein sequence ID" value="OYD57432.1"/>
    <property type="molecule type" value="Genomic_DNA"/>
</dbReference>
<keyword evidence="3" id="KW-1185">Reference proteome</keyword>